<evidence type="ECO:0000313" key="1">
    <source>
        <dbReference type="EMBL" id="JAH93950.1"/>
    </source>
</evidence>
<reference evidence="1" key="1">
    <citation type="submission" date="2014-11" db="EMBL/GenBank/DDBJ databases">
        <authorList>
            <person name="Amaro Gonzalez C."/>
        </authorList>
    </citation>
    <scope>NUCLEOTIDE SEQUENCE</scope>
</reference>
<name>A0A0E9WWF2_ANGAN</name>
<proteinExistence type="predicted"/>
<reference evidence="1" key="2">
    <citation type="journal article" date="2015" name="Fish Shellfish Immunol.">
        <title>Early steps in the European eel (Anguilla anguilla)-Vibrio vulnificus interaction in the gills: Role of the RtxA13 toxin.</title>
        <authorList>
            <person name="Callol A."/>
            <person name="Pajuelo D."/>
            <person name="Ebbesson L."/>
            <person name="Teles M."/>
            <person name="MacKenzie S."/>
            <person name="Amaro C."/>
        </authorList>
    </citation>
    <scope>NUCLEOTIDE SEQUENCE</scope>
</reference>
<sequence>MTVQPCNCPVHPMHAEYPLTDQLSFSSTHTHTKTPLTSMFENIHIQNRLTDHGGLPRGSLHSACVLRPDRRTDRQMRCFF</sequence>
<dbReference type="AlphaFoldDB" id="A0A0E9WWF2"/>
<organism evidence="1">
    <name type="scientific">Anguilla anguilla</name>
    <name type="common">European freshwater eel</name>
    <name type="synonym">Muraena anguilla</name>
    <dbReference type="NCBI Taxonomy" id="7936"/>
    <lineage>
        <taxon>Eukaryota</taxon>
        <taxon>Metazoa</taxon>
        <taxon>Chordata</taxon>
        <taxon>Craniata</taxon>
        <taxon>Vertebrata</taxon>
        <taxon>Euteleostomi</taxon>
        <taxon>Actinopterygii</taxon>
        <taxon>Neopterygii</taxon>
        <taxon>Teleostei</taxon>
        <taxon>Anguilliformes</taxon>
        <taxon>Anguillidae</taxon>
        <taxon>Anguilla</taxon>
    </lineage>
</organism>
<dbReference type="EMBL" id="GBXM01014627">
    <property type="protein sequence ID" value="JAH93950.1"/>
    <property type="molecule type" value="Transcribed_RNA"/>
</dbReference>
<protein>
    <submittedName>
        <fullName evidence="1">Uncharacterized protein</fullName>
    </submittedName>
</protein>
<accession>A0A0E9WWF2</accession>